<dbReference type="Gene3D" id="3.40.50.300">
    <property type="entry name" value="P-loop containing nucleotide triphosphate hydrolases"/>
    <property type="match status" value="1"/>
</dbReference>
<evidence type="ECO:0000313" key="3">
    <source>
        <dbReference type="Proteomes" id="UP000277108"/>
    </source>
</evidence>
<dbReference type="CDD" id="cd10439">
    <property type="entry name" value="GIY-YIG_COG3410"/>
    <property type="match status" value="1"/>
</dbReference>
<sequence length="559" mass="65629">MSELMIEYFNFEKDLPENINNEKLHSYPIVYILNNGQKNPMAYIGQTVQARNRMKSHYANPDRRKLDKAILIGHEKFNQSATYNIETNLINHFIADNKYKLQNRSQFASQKTHNYYEKPYFHSHVFEKIWEELREKKIVQNSIEEIRNRDVFKLSPYKELSESQMELKNAIIKYCNQHIHDDRKAVFLIKGEAGTGKSVVLSSTFNTIQDLANDKDSFYSMDDLENNLYGTENYLLVNHQEMLKTYESISTSLPNLKKKNFEKPTPFINKMQKENRMADITLVDEAHLLLSRTDTYNNFRGNNQLEEIIKLSKVTVIVYDEKQFLKVKSHWSQDLLKGIVKDFHPKTFELKDQFRMQASPKVVNWIDRFVQKELWPIPESEENFEIRVFDDATEMHEVIVERSKSHGLSRVVSTFDYVHKKDGADYFVEEPGFKKVWNRTHYKETWAEVPETINEVGSIYTIQGFDLNYVGVILGPSVTYNKEKDELEIDTSKYKDTGALAGESGTGEQNLEKVKERIILNSINVLMKRGVKGLFIYASNPELREKLMERKMNNEFRGY</sequence>
<reference evidence="2 3" key="1">
    <citation type="submission" date="2018-11" db="EMBL/GenBank/DDBJ databases">
        <title>Genomic Encyclopedia of Type Strains, Phase IV (KMG-IV): sequencing the most valuable type-strain genomes for metagenomic binning, comparative biology and taxonomic classification.</title>
        <authorList>
            <person name="Goeker M."/>
        </authorList>
    </citation>
    <scope>NUCLEOTIDE SEQUENCE [LARGE SCALE GENOMIC DNA]</scope>
    <source>
        <strain evidence="2 3">DSM 29158</strain>
    </source>
</reference>
<comment type="caution">
    <text evidence="2">The sequence shown here is derived from an EMBL/GenBank/DDBJ whole genome shotgun (WGS) entry which is preliminary data.</text>
</comment>
<feature type="domain" description="GIY-YIG" evidence="1">
    <location>
        <begin position="26"/>
        <end position="101"/>
    </location>
</feature>
<dbReference type="PROSITE" id="PS50164">
    <property type="entry name" value="GIY_YIG"/>
    <property type="match status" value="1"/>
</dbReference>
<protein>
    <recommendedName>
        <fullName evidence="1">GIY-YIG domain-containing protein</fullName>
    </recommendedName>
</protein>
<dbReference type="RefSeq" id="WP_249037344.1">
    <property type="nucleotide sequence ID" value="NZ_RKRK01000003.1"/>
</dbReference>
<dbReference type="SUPFAM" id="SSF52540">
    <property type="entry name" value="P-loop containing nucleoside triphosphate hydrolases"/>
    <property type="match status" value="1"/>
</dbReference>
<dbReference type="SMART" id="SM00465">
    <property type="entry name" value="GIYc"/>
    <property type="match status" value="1"/>
</dbReference>
<dbReference type="Pfam" id="PF09848">
    <property type="entry name" value="SLFN-g3_helicase"/>
    <property type="match status" value="1"/>
</dbReference>
<evidence type="ECO:0000259" key="1">
    <source>
        <dbReference type="PROSITE" id="PS50164"/>
    </source>
</evidence>
<dbReference type="AlphaFoldDB" id="A0A3N5CAD1"/>
<dbReference type="EMBL" id="RKRK01000003">
    <property type="protein sequence ID" value="RPF56682.1"/>
    <property type="molecule type" value="Genomic_DNA"/>
</dbReference>
<dbReference type="InterPro" id="IPR027417">
    <property type="entry name" value="P-loop_NTPase"/>
</dbReference>
<dbReference type="InterPro" id="IPR018647">
    <property type="entry name" value="SLFN_3-like_DNA/RNA_helicase"/>
</dbReference>
<gene>
    <name evidence="2" type="ORF">EDD62_1336</name>
</gene>
<keyword evidence="3" id="KW-1185">Reference proteome</keyword>
<dbReference type="Proteomes" id="UP000277108">
    <property type="component" value="Unassembled WGS sequence"/>
</dbReference>
<accession>A0A3N5CAD1</accession>
<evidence type="ECO:0000313" key="2">
    <source>
        <dbReference type="EMBL" id="RPF56682.1"/>
    </source>
</evidence>
<dbReference type="InterPro" id="IPR000305">
    <property type="entry name" value="GIY-YIG_endonuc"/>
</dbReference>
<organism evidence="2 3">
    <name type="scientific">Abyssicoccus albus</name>
    <dbReference type="NCBI Taxonomy" id="1817405"/>
    <lineage>
        <taxon>Bacteria</taxon>
        <taxon>Bacillati</taxon>
        <taxon>Bacillota</taxon>
        <taxon>Bacilli</taxon>
        <taxon>Bacillales</taxon>
        <taxon>Abyssicoccaceae</taxon>
    </lineage>
</organism>
<proteinExistence type="predicted"/>
<name>A0A3N5CAD1_9BACL</name>